<evidence type="ECO:0000256" key="8">
    <source>
        <dbReference type="SAM" id="MobiDB-lite"/>
    </source>
</evidence>
<evidence type="ECO:0000313" key="12">
    <source>
        <dbReference type="Proteomes" id="UP000199207"/>
    </source>
</evidence>
<evidence type="ECO:0000256" key="3">
    <source>
        <dbReference type="ARBA" id="ARBA00022475"/>
    </source>
</evidence>
<feature type="transmembrane region" description="Helical" evidence="9">
    <location>
        <begin position="403"/>
        <end position="423"/>
    </location>
</feature>
<feature type="transmembrane region" description="Helical" evidence="9">
    <location>
        <begin position="365"/>
        <end position="383"/>
    </location>
</feature>
<evidence type="ECO:0000256" key="4">
    <source>
        <dbReference type="ARBA" id="ARBA00022692"/>
    </source>
</evidence>
<proteinExistence type="inferred from homology"/>
<dbReference type="PRINTS" id="PR01437">
    <property type="entry name" value="NUOXDRDTASE4"/>
</dbReference>
<protein>
    <submittedName>
        <fullName evidence="11">Multicomponent Na+:H+ antiporter subunit D</fullName>
    </submittedName>
</protein>
<evidence type="ECO:0000256" key="6">
    <source>
        <dbReference type="ARBA" id="ARBA00023136"/>
    </source>
</evidence>
<gene>
    <name evidence="11" type="ORF">SAMN05421773_101886</name>
</gene>
<dbReference type="PANTHER" id="PTHR42703">
    <property type="entry name" value="NADH DEHYDROGENASE"/>
    <property type="match status" value="1"/>
</dbReference>
<evidence type="ECO:0000256" key="7">
    <source>
        <dbReference type="RuleBase" id="RU000320"/>
    </source>
</evidence>
<evidence type="ECO:0000256" key="5">
    <source>
        <dbReference type="ARBA" id="ARBA00022989"/>
    </source>
</evidence>
<evidence type="ECO:0000256" key="2">
    <source>
        <dbReference type="ARBA" id="ARBA00005346"/>
    </source>
</evidence>
<evidence type="ECO:0000259" key="10">
    <source>
        <dbReference type="Pfam" id="PF00361"/>
    </source>
</evidence>
<dbReference type="InterPro" id="IPR001750">
    <property type="entry name" value="ND/Mrp_TM"/>
</dbReference>
<dbReference type="STRING" id="910347.SAMN05421773_101886"/>
<dbReference type="EMBL" id="FOLM01000001">
    <property type="protein sequence ID" value="SFC03243.1"/>
    <property type="molecule type" value="Genomic_DNA"/>
</dbReference>
<comment type="similarity">
    <text evidence="2">Belongs to the CPA3 antiporters (TC 2.A.63) subunit D family.</text>
</comment>
<organism evidence="11 12">
    <name type="scientific">Streptomyces aidingensis</name>
    <dbReference type="NCBI Taxonomy" id="910347"/>
    <lineage>
        <taxon>Bacteria</taxon>
        <taxon>Bacillati</taxon>
        <taxon>Actinomycetota</taxon>
        <taxon>Actinomycetes</taxon>
        <taxon>Kitasatosporales</taxon>
        <taxon>Streptomycetaceae</taxon>
        <taxon>Streptomyces</taxon>
    </lineage>
</organism>
<keyword evidence="3" id="KW-1003">Cell membrane</keyword>
<accession>A0A1I1G1Q9</accession>
<feature type="transmembrane region" description="Helical" evidence="9">
    <location>
        <begin position="204"/>
        <end position="227"/>
    </location>
</feature>
<feature type="domain" description="NADH:quinone oxidoreductase/Mrp antiporter transmembrane" evidence="10">
    <location>
        <begin position="128"/>
        <end position="415"/>
    </location>
</feature>
<evidence type="ECO:0000256" key="1">
    <source>
        <dbReference type="ARBA" id="ARBA00004651"/>
    </source>
</evidence>
<sequence>MMTEVLLALPVALPLLAAGPAAALPRYPAARRGLPLAVTAAVLATGLALLAETADGSVHTVRMGDWRAGIAISFAADAFGALLLCTLSFLVLLCLCYAAATGDDREPVFAPLVLVLSAGVYGVLLTADLFNLFVLVEVALAPSYVLLTMGGGGSPRNTAGRIYITVSLLASTLFLCGVALLYGVTGSVQLGALAGAAADSPATAAAGAVVLLALGVKAAVVPVHGWLPRSYPHASPAVTALLSGLLTKAGLFALFRLYAVVYGGDRDYLWLLLAAAWLSMVTGVLGALGEREIRPILVFDMVSQTGFVLLGLALFTADSLTAAVFYLVQYVLVNTALLMCSGAVELTRGTDHLDRIGGLARREPLLTTVFVTAALSLAGLPPLSGFVAKLALLRAAALADHWVTVGVTVTVSLLTLLAMLRIWTAGFAGPPATPEPDDTLGPPGPFRHRHGQEHGRGHGRGHGSGRGGPERDRAPAGGRSARPAVPPPGLGASAHSPAPVLGPGAGMVRSPIRPGLLLPAAVLTVCSLLLGTVAAEPLLDIAETAAGHLVDPARWTEAVTAS</sequence>
<comment type="subcellular location">
    <subcellularLocation>
        <location evidence="1">Cell membrane</location>
        <topology evidence="1">Multi-pass membrane protein</topology>
    </subcellularLocation>
    <subcellularLocation>
        <location evidence="7">Membrane</location>
        <topology evidence="7">Multi-pass membrane protein</topology>
    </subcellularLocation>
</comment>
<feature type="transmembrane region" description="Helical" evidence="9">
    <location>
        <begin position="323"/>
        <end position="344"/>
    </location>
</feature>
<dbReference type="PANTHER" id="PTHR42703:SF1">
    <property type="entry name" value="NA(+)_H(+) ANTIPORTER SUBUNIT D1"/>
    <property type="match status" value="1"/>
</dbReference>
<evidence type="ECO:0000256" key="9">
    <source>
        <dbReference type="SAM" id="Phobius"/>
    </source>
</evidence>
<feature type="transmembrane region" description="Helical" evidence="9">
    <location>
        <begin position="162"/>
        <end position="184"/>
    </location>
</feature>
<feature type="compositionally biased region" description="Basic residues" evidence="8">
    <location>
        <begin position="446"/>
        <end position="463"/>
    </location>
</feature>
<dbReference type="GO" id="GO:0042773">
    <property type="term" value="P:ATP synthesis coupled electron transport"/>
    <property type="evidence" value="ECO:0007669"/>
    <property type="project" value="InterPro"/>
</dbReference>
<keyword evidence="6 9" id="KW-0472">Membrane</keyword>
<keyword evidence="5 9" id="KW-1133">Transmembrane helix</keyword>
<feature type="transmembrane region" description="Helical" evidence="9">
    <location>
        <begin position="296"/>
        <end position="317"/>
    </location>
</feature>
<dbReference type="RefSeq" id="WP_217652356.1">
    <property type="nucleotide sequence ID" value="NZ_FOLM01000001.1"/>
</dbReference>
<dbReference type="GO" id="GO:0005886">
    <property type="term" value="C:plasma membrane"/>
    <property type="evidence" value="ECO:0007669"/>
    <property type="project" value="UniProtKB-SubCell"/>
</dbReference>
<dbReference type="InterPro" id="IPR050586">
    <property type="entry name" value="CPA3_Na-H_Antiporter_D"/>
</dbReference>
<dbReference type="Proteomes" id="UP000199207">
    <property type="component" value="Unassembled WGS sequence"/>
</dbReference>
<dbReference type="GO" id="GO:0008137">
    <property type="term" value="F:NADH dehydrogenase (ubiquinone) activity"/>
    <property type="evidence" value="ECO:0007669"/>
    <property type="project" value="InterPro"/>
</dbReference>
<dbReference type="InterPro" id="IPR003918">
    <property type="entry name" value="NADH_UbQ_OxRdtase"/>
</dbReference>
<reference evidence="11 12" key="1">
    <citation type="submission" date="2016-10" db="EMBL/GenBank/DDBJ databases">
        <authorList>
            <person name="de Groot N.N."/>
        </authorList>
    </citation>
    <scope>NUCLEOTIDE SEQUENCE [LARGE SCALE GENOMIC DNA]</scope>
    <source>
        <strain evidence="11 12">CGMCC 4.5739</strain>
    </source>
</reference>
<keyword evidence="12" id="KW-1185">Reference proteome</keyword>
<feature type="transmembrane region" description="Helical" evidence="9">
    <location>
        <begin position="72"/>
        <end position="100"/>
    </location>
</feature>
<keyword evidence="4 7" id="KW-0812">Transmembrane</keyword>
<feature type="transmembrane region" description="Helical" evidence="9">
    <location>
        <begin position="33"/>
        <end position="51"/>
    </location>
</feature>
<dbReference type="AlphaFoldDB" id="A0A1I1G1Q9"/>
<feature type="transmembrane region" description="Helical" evidence="9">
    <location>
        <begin position="268"/>
        <end position="289"/>
    </location>
</feature>
<feature type="transmembrane region" description="Helical" evidence="9">
    <location>
        <begin position="112"/>
        <end position="141"/>
    </location>
</feature>
<feature type="region of interest" description="Disordered" evidence="8">
    <location>
        <begin position="431"/>
        <end position="498"/>
    </location>
</feature>
<feature type="transmembrane region" description="Helical" evidence="9">
    <location>
        <begin position="239"/>
        <end position="262"/>
    </location>
</feature>
<evidence type="ECO:0000313" key="11">
    <source>
        <dbReference type="EMBL" id="SFC03243.1"/>
    </source>
</evidence>
<dbReference type="Pfam" id="PF00361">
    <property type="entry name" value="Proton_antipo_M"/>
    <property type="match status" value="1"/>
</dbReference>
<name>A0A1I1G1Q9_9ACTN</name>